<dbReference type="Proteomes" id="UP001320170">
    <property type="component" value="Unassembled WGS sequence"/>
</dbReference>
<reference evidence="2 3" key="1">
    <citation type="journal article" date="2024" name="Pathogens">
        <title>Characterization of a Novel Species of Legionella Isolated from a Healthcare Facility: Legionella resiliens sp. nov.</title>
        <authorList>
            <person name="Cristino S."/>
            <person name="Pascale M.R."/>
            <person name="Marino F."/>
            <person name="Derelitto C."/>
            <person name="Salaris S."/>
            <person name="Orsini M."/>
            <person name="Squarzoni S."/>
            <person name="Grottola A."/>
            <person name="Girolamini L."/>
        </authorList>
    </citation>
    <scope>NUCLEOTIDE SEQUENCE [LARGE SCALE GENOMIC DNA]</scope>
    <source>
        <strain evidence="2 3">8cVS16</strain>
    </source>
</reference>
<evidence type="ECO:0000313" key="2">
    <source>
        <dbReference type="EMBL" id="MCE3531812.1"/>
    </source>
</evidence>
<dbReference type="RefSeq" id="WP_232890524.1">
    <property type="nucleotide sequence ID" value="NZ_JAJSPM010000004.1"/>
</dbReference>
<gene>
    <name evidence="2" type="ORF">LXO92_05415</name>
</gene>
<evidence type="ECO:0008006" key="4">
    <source>
        <dbReference type="Google" id="ProtNLM"/>
    </source>
</evidence>
<evidence type="ECO:0000313" key="3">
    <source>
        <dbReference type="Proteomes" id="UP001320170"/>
    </source>
</evidence>
<dbReference type="EMBL" id="JAJTND010000003">
    <property type="protein sequence ID" value="MCE3531812.1"/>
    <property type="molecule type" value="Genomic_DNA"/>
</dbReference>
<feature type="region of interest" description="Disordered" evidence="1">
    <location>
        <begin position="1181"/>
        <end position="1233"/>
    </location>
</feature>
<keyword evidence="3" id="KW-1185">Reference proteome</keyword>
<organism evidence="2 3">
    <name type="scientific">Legionella resiliens</name>
    <dbReference type="NCBI Taxonomy" id="2905958"/>
    <lineage>
        <taxon>Bacteria</taxon>
        <taxon>Pseudomonadati</taxon>
        <taxon>Pseudomonadota</taxon>
        <taxon>Gammaproteobacteria</taxon>
        <taxon>Legionellales</taxon>
        <taxon>Legionellaceae</taxon>
        <taxon>Legionella</taxon>
    </lineage>
</organism>
<feature type="compositionally biased region" description="Basic and acidic residues" evidence="1">
    <location>
        <begin position="1198"/>
        <end position="1219"/>
    </location>
</feature>
<comment type="caution">
    <text evidence="2">The sequence shown here is derived from an EMBL/GenBank/DDBJ whole genome shotgun (WGS) entry which is preliminary data.</text>
</comment>
<accession>A0ABS8X2G3</accession>
<name>A0ABS8X2G3_9GAMM</name>
<sequence length="1233" mass="137203">MPIKNKILFDLVNDPRLAAMTGTDAENRDKALEALLAVDISNPVEFRKAVVRHGVFWETLDPNIKPNTRSTWQLIAPEFLGGRTPEAFFSNDDFLSSTVSDNSLAKIKLAAAEQRVKFGVNAIKDQAVLLQILSHNTEECRAYLATKVPAITGTHGWIPSVKPALVGGVQPPDTNSSINILPDIAIKRIKQQAANQFLTQVVTDAKSDKLSQLEALITHKNDPASLKTAMEALGLPVQSTPLFDRLNGDLERAVTTRITALKNEAAIAKFKEELQKFEDGLKKPEDLLRESVLLNDTVDNFRNAVGGRFPPPPPDDYINRAKADGTVQTLVEDMHKRLCVRYVEEELKKVPDVPAPINVAHMAEALKKTTFGDIKTQIRTNFLPGKDEILNRAIVDNPEQNRLFKAALVKRYIKELTGTPNKAFLEKLAKPETDIKEIRRELAAKIGNGLTHEHLDCLQESDLKEIKQPARREVFKLLVGEGHPKLIEAFSSLPDKKQEELIKLKPEELRFRLNAQTKSVLKSYLGNDVNGKDDYLAGIVTENKNNAFFKQINNTEIAKILAGYNPPITDMNDAKVKAINDILLAKRGNDLTDLAQIADYKAIVDVLFTQSGIADDAPAHNNKQAFYAAFNLNPAGTAFGPSVAITNAIKTQHDHNLLLHNKLHTVKALPVPPPHSGYEKLLDVLLKVEKTAQFDPNAGGLDNIRNKFYESPTLEKFLDVPEVQLIKDKLKEQLSDEFDNIRQGLKVDKAGSVNAVDTPQQKKDIQEAEKAFLKIDARRDALQDKLGEIAVITRISTSHDKKAPEFVGQSQEKLREDHDTYTTAKNKCLDYISYLEKAQKDLQALRPAIPAKLNPPSTAKEVSARNDLRREAYQLDLKIQAELTQVKKLLGKYQTAYTVITQEILPAVEEASKDSKRVTYQATDLTIVRRGRKEALDMGHKYTDPDDPHIIAKPKARNTNVLPGQDPESLFKATGKPDPNEVICFDTSKPVTIVVPGPGGTRTNENVVIEGRFTYDPSPKGGISGTMTGSDVTRAMPGKYEVIQSPRPTNDPQGKKKAGEITDEQIDFYMKMATQILSNVKLPLNKKIVVEGVRGKDDEVKFLHTALLLVGEKKGLKPDDFRVTGDADYNPQAQRKKTAGIDRGFSDTSWYKKHFVNPDGTVKNMVKNHLDQFETEVKGKKEQVKTTEKVSSSLQSTMKEEFQVGREIQDEAKKRKEQEGITPEVARVIANNG</sequence>
<protein>
    <recommendedName>
        <fullName evidence="4">Interaptin</fullName>
    </recommendedName>
</protein>
<proteinExistence type="predicted"/>
<evidence type="ECO:0000256" key="1">
    <source>
        <dbReference type="SAM" id="MobiDB-lite"/>
    </source>
</evidence>